<feature type="non-terminal residue" evidence="4">
    <location>
        <position position="235"/>
    </location>
</feature>
<reference evidence="4" key="1">
    <citation type="submission" date="2018-05" db="EMBL/GenBank/DDBJ databases">
        <authorList>
            <person name="Lanie J.A."/>
            <person name="Ng W.-L."/>
            <person name="Kazmierczak K.M."/>
            <person name="Andrzejewski T.M."/>
            <person name="Davidsen T.M."/>
            <person name="Wayne K.J."/>
            <person name="Tettelin H."/>
            <person name="Glass J.I."/>
            <person name="Rusch D."/>
            <person name="Podicherti R."/>
            <person name="Tsui H.-C.T."/>
            <person name="Winkler M.E."/>
        </authorList>
    </citation>
    <scope>NUCLEOTIDE SEQUENCE</scope>
</reference>
<comment type="subcellular location">
    <subcellularLocation>
        <location evidence="1">Cell outer membrane</location>
    </subcellularLocation>
</comment>
<keyword evidence="2" id="KW-0472">Membrane</keyword>
<dbReference type="SUPFAM" id="SSF56935">
    <property type="entry name" value="Porins"/>
    <property type="match status" value="1"/>
</dbReference>
<dbReference type="AlphaFoldDB" id="A0A382XKW7"/>
<dbReference type="Gene3D" id="2.40.170.20">
    <property type="entry name" value="TonB-dependent receptor, beta-barrel domain"/>
    <property type="match status" value="1"/>
</dbReference>
<sequence>MGELVTGLVFSSMSSPPKESISKIDIVFGPQAALYGPDASQGLLNIIPKHPRHNTENEINFSASNLEKYRVGGRYSKIINEASSFDISFESYTAKELPYGNTERGFNGYYDEGENFVVINENDVYDEGEVFTDTENYYIAPLTFNRTTTLDTLHHDLYGELPTNRNYIRINYYHTLNNGNELNFASNFSTATGFAMGSYGPLFQDSFSSTTSIKYNSSNYAIRYTIINQKSNMAS</sequence>
<organism evidence="4">
    <name type="scientific">marine metagenome</name>
    <dbReference type="NCBI Taxonomy" id="408172"/>
    <lineage>
        <taxon>unclassified sequences</taxon>
        <taxon>metagenomes</taxon>
        <taxon>ecological metagenomes</taxon>
    </lineage>
</organism>
<dbReference type="GO" id="GO:0009279">
    <property type="term" value="C:cell outer membrane"/>
    <property type="evidence" value="ECO:0007669"/>
    <property type="project" value="UniProtKB-SubCell"/>
</dbReference>
<evidence type="ECO:0000256" key="2">
    <source>
        <dbReference type="ARBA" id="ARBA00023136"/>
    </source>
</evidence>
<dbReference type="InterPro" id="IPR036942">
    <property type="entry name" value="Beta-barrel_TonB_sf"/>
</dbReference>
<dbReference type="EMBL" id="UINC01168193">
    <property type="protein sequence ID" value="SVD71101.1"/>
    <property type="molecule type" value="Genomic_DNA"/>
</dbReference>
<evidence type="ECO:0000313" key="4">
    <source>
        <dbReference type="EMBL" id="SVD71101.1"/>
    </source>
</evidence>
<name>A0A382XKW7_9ZZZZ</name>
<protein>
    <recommendedName>
        <fullName evidence="5">TonB-dependent receptor plug domain-containing protein</fullName>
    </recommendedName>
</protein>
<evidence type="ECO:0000256" key="3">
    <source>
        <dbReference type="ARBA" id="ARBA00023237"/>
    </source>
</evidence>
<evidence type="ECO:0000256" key="1">
    <source>
        <dbReference type="ARBA" id="ARBA00004442"/>
    </source>
</evidence>
<evidence type="ECO:0008006" key="5">
    <source>
        <dbReference type="Google" id="ProtNLM"/>
    </source>
</evidence>
<keyword evidence="3" id="KW-0998">Cell outer membrane</keyword>
<gene>
    <name evidence="4" type="ORF">METZ01_LOCUS423955</name>
</gene>
<proteinExistence type="predicted"/>
<accession>A0A382XKW7</accession>